<dbReference type="GO" id="GO:0005524">
    <property type="term" value="F:ATP binding"/>
    <property type="evidence" value="ECO:0007669"/>
    <property type="project" value="UniProtKB-KW"/>
</dbReference>
<dbReference type="Gene3D" id="3.40.50.300">
    <property type="entry name" value="P-loop containing nucleotide triphosphate hydrolases"/>
    <property type="match status" value="2"/>
</dbReference>
<dbReference type="SUPFAM" id="SSF52540">
    <property type="entry name" value="P-loop containing nucleoside triphosphate hydrolases"/>
    <property type="match status" value="1"/>
</dbReference>
<evidence type="ECO:0000313" key="3">
    <source>
        <dbReference type="Proteomes" id="UP001589536"/>
    </source>
</evidence>
<organism evidence="2 3">
    <name type="scientific">Arthrobacter methylotrophus</name>
    <dbReference type="NCBI Taxonomy" id="121291"/>
    <lineage>
        <taxon>Bacteria</taxon>
        <taxon>Bacillati</taxon>
        <taxon>Actinomycetota</taxon>
        <taxon>Actinomycetes</taxon>
        <taxon>Micrococcales</taxon>
        <taxon>Micrococcaceae</taxon>
        <taxon>Arthrobacter</taxon>
    </lineage>
</organism>
<keyword evidence="2" id="KW-0547">Nucleotide-binding</keyword>
<protein>
    <submittedName>
        <fullName evidence="2">ATP-binding protein</fullName>
    </submittedName>
</protein>
<keyword evidence="2" id="KW-0067">ATP-binding</keyword>
<proteinExistence type="predicted"/>
<name>A0ABV5UNL6_9MICC</name>
<dbReference type="RefSeq" id="WP_345043358.1">
    <property type="nucleotide sequence ID" value="NZ_BAABED010000001.1"/>
</dbReference>
<reference evidence="2 3" key="1">
    <citation type="submission" date="2024-09" db="EMBL/GenBank/DDBJ databases">
        <authorList>
            <person name="Sun Q."/>
            <person name="Mori K."/>
        </authorList>
    </citation>
    <scope>NUCLEOTIDE SEQUENCE [LARGE SCALE GENOMIC DNA]</scope>
    <source>
        <strain evidence="2 3">JCM 13519</strain>
    </source>
</reference>
<keyword evidence="3" id="KW-1185">Reference proteome</keyword>
<keyword evidence="1" id="KW-0175">Coiled coil</keyword>
<accession>A0ABV5UNL6</accession>
<evidence type="ECO:0000313" key="2">
    <source>
        <dbReference type="EMBL" id="MFB9714107.1"/>
    </source>
</evidence>
<comment type="caution">
    <text evidence="2">The sequence shown here is derived from an EMBL/GenBank/DDBJ whole genome shotgun (WGS) entry which is preliminary data.</text>
</comment>
<dbReference type="Proteomes" id="UP001589536">
    <property type="component" value="Unassembled WGS sequence"/>
</dbReference>
<dbReference type="InterPro" id="IPR027417">
    <property type="entry name" value="P-loop_NTPase"/>
</dbReference>
<feature type="coiled-coil region" evidence="1">
    <location>
        <begin position="294"/>
        <end position="332"/>
    </location>
</feature>
<gene>
    <name evidence="2" type="ORF">ACFFPI_08040</name>
</gene>
<dbReference type="Pfam" id="PF12846">
    <property type="entry name" value="AAA_10"/>
    <property type="match status" value="1"/>
</dbReference>
<sequence>MARNSKAPAAQPLMDVSVPTMMRTLLPGGRMLGVDGSLWLVRKVPLEPVVDAKSIDERLNTYTPLMAAYDELSAMTHTASNRRALARKDYRQTQELLVNLKKLYNPETGHPIAGFLKESFPQQLTEKRLLLLAVKLNGKLGGNGGLKHAIDSFTETLVVGGTPLSDYDTDLARVDAALARCGLSVPSSQEIAIANAWWNQGHFPDTVDLPHSDHLHVFADAKAVRMADAAGREDCHSWPAIPNHRTLTIATLEGFDFEFVSPTSTQAHWATGLVEDGAVAISIRAGVEPAKITRAELRRQRKRYLDDINERLKQNKMELSEQEEMVRTLESVEAVYASREGSPTLVDCSVLVAFDGEVEDITQAGPNSAANLRIMNFRQRQALAEMMLCSYIRSNPNLHDMPTQNVAASGIQSLSTVGDKTGALIGFTERDRQPAYVSPTAASTADGLPLMLVAGGTGSGKTQCLLWSATQMNRIPGPRSARSPQVIVDPKTESDHSPTVLAAGGQVISLDDLQHSDGIFDPIRFAKSPDVGIELAASMLGSINPWGDDRGKYEVAIYTALRYGVANGATCIGQALTTALAHGKASQGMVQPILDLAEASPMFRACVGMDPNSQALNIFDGITLIKVGNSHLDLPEPGAIEGAPLMQRVCLALVRMMVFGSAMALTGRGGVIHLDEAWVFLGAGKAEVERLGRLARSQGVLPILYTQRVSDALKAELTGYISRGFILPIEDRIEAEAACRLFNLEPTPERMGRIRAKANVGEGEQIAPNWNSMRALRDPRTNQVIRGAIGIYADLTGRAVPVEVVLPPTFLTMASTNPEDIRRRQEAAQAVLV</sequence>
<dbReference type="EMBL" id="JBHMBH010000019">
    <property type="protein sequence ID" value="MFB9714107.1"/>
    <property type="molecule type" value="Genomic_DNA"/>
</dbReference>
<evidence type="ECO:0000256" key="1">
    <source>
        <dbReference type="SAM" id="Coils"/>
    </source>
</evidence>